<accession>A0ABN8MX96</accession>
<evidence type="ECO:0000256" key="2">
    <source>
        <dbReference type="ARBA" id="ARBA00023043"/>
    </source>
</evidence>
<dbReference type="InterPro" id="IPR036770">
    <property type="entry name" value="Ankyrin_rpt-contain_sf"/>
</dbReference>
<dbReference type="PRINTS" id="PR01415">
    <property type="entry name" value="ANKYRIN"/>
</dbReference>
<gene>
    <name evidence="5" type="ORF">PLOB_00039645</name>
</gene>
<keyword evidence="2 3" id="KW-0040">ANK repeat</keyword>
<dbReference type="PROSITE" id="PS50297">
    <property type="entry name" value="ANK_REP_REGION"/>
    <property type="match status" value="2"/>
</dbReference>
<sequence length="228" mass="25202">MSDEDSSDDELCKKDLVERLANQPKPDVVDFLPAFKVPDDDDHETGGRNGLPKIKEEISDQELIATPEAMLSACENGIVDHVLQILEKEPTLLNCRDEDGYSPLHRACYNGHADVVKVLLQRGADLQAKTEDGWQPLHCACRWGKTDVASLLLQNGADINAQTNGKQTALHFAASGVGGTTTLQLLLCNRWLDASLLNMQNETAYDIAKRSGRHHELFEIVEDCINVK</sequence>
<organism evidence="5 6">
    <name type="scientific">Porites lobata</name>
    <dbReference type="NCBI Taxonomy" id="104759"/>
    <lineage>
        <taxon>Eukaryota</taxon>
        <taxon>Metazoa</taxon>
        <taxon>Cnidaria</taxon>
        <taxon>Anthozoa</taxon>
        <taxon>Hexacorallia</taxon>
        <taxon>Scleractinia</taxon>
        <taxon>Fungiina</taxon>
        <taxon>Poritidae</taxon>
        <taxon>Porites</taxon>
    </lineage>
</organism>
<keyword evidence="6" id="KW-1185">Reference proteome</keyword>
<dbReference type="Pfam" id="PF12796">
    <property type="entry name" value="Ank_2"/>
    <property type="match status" value="1"/>
</dbReference>
<evidence type="ECO:0000256" key="3">
    <source>
        <dbReference type="PROSITE-ProRule" id="PRU00023"/>
    </source>
</evidence>
<keyword evidence="1" id="KW-0677">Repeat</keyword>
<feature type="repeat" description="ANK" evidence="3">
    <location>
        <begin position="99"/>
        <end position="131"/>
    </location>
</feature>
<evidence type="ECO:0000313" key="6">
    <source>
        <dbReference type="Proteomes" id="UP001159405"/>
    </source>
</evidence>
<dbReference type="SMART" id="SM00248">
    <property type="entry name" value="ANK"/>
    <property type="match status" value="3"/>
</dbReference>
<dbReference type="InterPro" id="IPR002110">
    <property type="entry name" value="Ankyrin_rpt"/>
</dbReference>
<dbReference type="Proteomes" id="UP001159405">
    <property type="component" value="Unassembled WGS sequence"/>
</dbReference>
<dbReference type="Gene3D" id="1.25.40.20">
    <property type="entry name" value="Ankyrin repeat-containing domain"/>
    <property type="match status" value="1"/>
</dbReference>
<evidence type="ECO:0000313" key="5">
    <source>
        <dbReference type="EMBL" id="CAH3038094.1"/>
    </source>
</evidence>
<protein>
    <recommendedName>
        <fullName evidence="7">Ankyrin repeat domain-containing protein 49</fullName>
    </recommendedName>
</protein>
<dbReference type="PANTHER" id="PTHR24198">
    <property type="entry name" value="ANKYRIN REPEAT AND PROTEIN KINASE DOMAIN-CONTAINING PROTEIN"/>
    <property type="match status" value="1"/>
</dbReference>
<reference evidence="5 6" key="1">
    <citation type="submission" date="2022-05" db="EMBL/GenBank/DDBJ databases">
        <authorList>
            <consortium name="Genoscope - CEA"/>
            <person name="William W."/>
        </authorList>
    </citation>
    <scope>NUCLEOTIDE SEQUENCE [LARGE SCALE GENOMIC DNA]</scope>
</reference>
<comment type="caution">
    <text evidence="5">The sequence shown here is derived from an EMBL/GenBank/DDBJ whole genome shotgun (WGS) entry which is preliminary data.</text>
</comment>
<feature type="region of interest" description="Disordered" evidence="4">
    <location>
        <begin position="31"/>
        <end position="52"/>
    </location>
</feature>
<evidence type="ECO:0000256" key="4">
    <source>
        <dbReference type="SAM" id="MobiDB-lite"/>
    </source>
</evidence>
<evidence type="ECO:0000256" key="1">
    <source>
        <dbReference type="ARBA" id="ARBA00022737"/>
    </source>
</evidence>
<proteinExistence type="predicted"/>
<feature type="repeat" description="ANK" evidence="3">
    <location>
        <begin position="132"/>
        <end position="164"/>
    </location>
</feature>
<dbReference type="SUPFAM" id="SSF48403">
    <property type="entry name" value="Ankyrin repeat"/>
    <property type="match status" value="1"/>
</dbReference>
<dbReference type="PROSITE" id="PS50088">
    <property type="entry name" value="ANK_REPEAT"/>
    <property type="match status" value="2"/>
</dbReference>
<dbReference type="PANTHER" id="PTHR24198:SF165">
    <property type="entry name" value="ANKYRIN REPEAT-CONTAINING PROTEIN-RELATED"/>
    <property type="match status" value="1"/>
</dbReference>
<dbReference type="EMBL" id="CALNXK010000006">
    <property type="protein sequence ID" value="CAH3038094.1"/>
    <property type="molecule type" value="Genomic_DNA"/>
</dbReference>
<evidence type="ECO:0008006" key="7">
    <source>
        <dbReference type="Google" id="ProtNLM"/>
    </source>
</evidence>
<name>A0ABN8MX96_9CNID</name>